<dbReference type="RefSeq" id="WP_369186541.1">
    <property type="nucleotide sequence ID" value="NZ_CP163431.1"/>
</dbReference>
<organism evidence="2">
    <name type="scientific">Streptomyces sp. R08</name>
    <dbReference type="NCBI Taxonomy" id="3238624"/>
    <lineage>
        <taxon>Bacteria</taxon>
        <taxon>Bacillati</taxon>
        <taxon>Actinomycetota</taxon>
        <taxon>Actinomycetes</taxon>
        <taxon>Kitasatosporales</taxon>
        <taxon>Streptomycetaceae</taxon>
        <taxon>Streptomyces</taxon>
    </lineage>
</organism>
<reference evidence="2" key="1">
    <citation type="submission" date="2024-07" db="EMBL/GenBank/DDBJ databases">
        <authorList>
            <person name="Yu S.T."/>
        </authorList>
    </citation>
    <scope>NUCLEOTIDE SEQUENCE</scope>
    <source>
        <strain evidence="2">R08</strain>
    </source>
</reference>
<dbReference type="EMBL" id="CP163431">
    <property type="protein sequence ID" value="XDP99432.1"/>
    <property type="molecule type" value="Genomic_DNA"/>
</dbReference>
<protein>
    <submittedName>
        <fullName evidence="2">DUF4145 domain-containing protein</fullName>
    </submittedName>
</protein>
<name>A0AB39M3C2_9ACTN</name>
<accession>A0AB39M3C2</accession>
<feature type="domain" description="DUF4145" evidence="1">
    <location>
        <begin position="138"/>
        <end position="230"/>
    </location>
</feature>
<dbReference type="InterPro" id="IPR025285">
    <property type="entry name" value="DUF4145"/>
</dbReference>
<sequence length="262" mass="29828">MSRPTNDLRSLSAPFQPSNWPELICPSCGRGSLSLGDKENFSLVESRQSQEIRSHEAWEPEWMHGTFHAELTCDRNQCGEVVITAGDWKTTTYKDDELGRWDGQSYEEVVLPRFFLPSLMLISPHENYPSAVCELVTAASTLLWTDPSAAANRLRASIEKLLDIQRIPKSFIDKKGKRQRGTTDWRIRKFENKRSEPAKFLMSVKWIGNSGSHEDSLTASDVIDAADLLEHALTLIYDSRPKQLAKRAMAINKRRGLPRKRK</sequence>
<evidence type="ECO:0000259" key="1">
    <source>
        <dbReference type="Pfam" id="PF13643"/>
    </source>
</evidence>
<proteinExistence type="predicted"/>
<dbReference type="AlphaFoldDB" id="A0AB39M3C2"/>
<dbReference type="Pfam" id="PF13643">
    <property type="entry name" value="DUF4145"/>
    <property type="match status" value="1"/>
</dbReference>
<evidence type="ECO:0000313" key="2">
    <source>
        <dbReference type="EMBL" id="XDP99432.1"/>
    </source>
</evidence>
<gene>
    <name evidence="2" type="ORF">AB5J58_04200</name>
</gene>